<organism evidence="15 16">
    <name type="scientific">Candidatus Flavonifractor merdipullorum</name>
    <dbReference type="NCBI Taxonomy" id="2838590"/>
    <lineage>
        <taxon>Bacteria</taxon>
        <taxon>Bacillati</taxon>
        <taxon>Bacillota</taxon>
        <taxon>Clostridia</taxon>
        <taxon>Eubacteriales</taxon>
        <taxon>Oscillospiraceae</taxon>
        <taxon>Flavonifractor</taxon>
    </lineage>
</organism>
<evidence type="ECO:0000256" key="10">
    <source>
        <dbReference type="ARBA" id="ARBA00023316"/>
    </source>
</evidence>
<dbReference type="InterPro" id="IPR001460">
    <property type="entry name" value="PCN-bd_Tpept"/>
</dbReference>
<evidence type="ECO:0000259" key="14">
    <source>
        <dbReference type="Pfam" id="PF03717"/>
    </source>
</evidence>
<dbReference type="PANTHER" id="PTHR30627:SF2">
    <property type="entry name" value="PEPTIDOGLYCAN D,D-TRANSPEPTIDASE MRDA"/>
    <property type="match status" value="1"/>
</dbReference>
<keyword evidence="9 12" id="KW-0472">Membrane</keyword>
<reference evidence="15" key="1">
    <citation type="journal article" date="2021" name="PeerJ">
        <title>Extensive microbial diversity within the chicken gut microbiome revealed by metagenomics and culture.</title>
        <authorList>
            <person name="Gilroy R."/>
            <person name="Ravi A."/>
            <person name="Getino M."/>
            <person name="Pursley I."/>
            <person name="Horton D.L."/>
            <person name="Alikhan N.F."/>
            <person name="Baker D."/>
            <person name="Gharbi K."/>
            <person name="Hall N."/>
            <person name="Watson M."/>
            <person name="Adriaenssens E.M."/>
            <person name="Foster-Nyarko E."/>
            <person name="Jarju S."/>
            <person name="Secka A."/>
            <person name="Antonio M."/>
            <person name="Oren A."/>
            <person name="Chaudhuri R.R."/>
            <person name="La Ragione R."/>
            <person name="Hildebrand F."/>
            <person name="Pallen M.J."/>
        </authorList>
    </citation>
    <scope>NUCLEOTIDE SEQUENCE</scope>
    <source>
        <strain evidence="15">ChiGjej6B6-1540</strain>
    </source>
</reference>
<dbReference type="SUPFAM" id="SSF56519">
    <property type="entry name" value="Penicillin binding protein dimerisation domain"/>
    <property type="match status" value="1"/>
</dbReference>
<dbReference type="EMBL" id="DXGA01000048">
    <property type="protein sequence ID" value="HIW93356.1"/>
    <property type="molecule type" value="Genomic_DNA"/>
</dbReference>
<dbReference type="AlphaFoldDB" id="A0A9D1RV70"/>
<evidence type="ECO:0000313" key="16">
    <source>
        <dbReference type="Proteomes" id="UP000824192"/>
    </source>
</evidence>
<dbReference type="GO" id="GO:0071972">
    <property type="term" value="F:peptidoglycan L,D-transpeptidase activity"/>
    <property type="evidence" value="ECO:0007669"/>
    <property type="project" value="TreeGrafter"/>
</dbReference>
<accession>A0A9D1RV70</accession>
<dbReference type="PANTHER" id="PTHR30627">
    <property type="entry name" value="PEPTIDOGLYCAN D,D-TRANSPEPTIDASE"/>
    <property type="match status" value="1"/>
</dbReference>
<dbReference type="Proteomes" id="UP000824192">
    <property type="component" value="Unassembled WGS sequence"/>
</dbReference>
<evidence type="ECO:0000256" key="9">
    <source>
        <dbReference type="ARBA" id="ARBA00023136"/>
    </source>
</evidence>
<gene>
    <name evidence="15" type="ORF">H9868_02320</name>
</gene>
<dbReference type="Gene3D" id="3.90.1310.10">
    <property type="entry name" value="Penicillin-binding protein 2a (Domain 2)"/>
    <property type="match status" value="2"/>
</dbReference>
<evidence type="ECO:0000256" key="7">
    <source>
        <dbReference type="ARBA" id="ARBA00022984"/>
    </source>
</evidence>
<evidence type="ECO:0000256" key="5">
    <source>
        <dbReference type="ARBA" id="ARBA00022692"/>
    </source>
</evidence>
<dbReference type="GO" id="GO:0005886">
    <property type="term" value="C:plasma membrane"/>
    <property type="evidence" value="ECO:0007669"/>
    <property type="project" value="UniProtKB-SubCell"/>
</dbReference>
<dbReference type="InterPro" id="IPR050515">
    <property type="entry name" value="Beta-lactam/transpept"/>
</dbReference>
<sequence length="762" mass="82796">MDGTRFTLRLRFVAGIMAGILLLFFGVLYNLQIVNVDDYRRQATARIANQETVEAARGELTDRYGRVLVSNKTIYEVTLDRSTLGEEAQRNATLLKLLEICREEGVVWTDTLPISDTAPFVYTMDQTDSNTRKSFSKLMETMGTSWKTAAADGLELAAAMDSDGAAAVTQTEGGSLSEAVARAAQHQWSQAQSDGLRRETPGQAPEQETAVSGVSAQPLISKMREYFEVDPAVSDEEGRALVGVLYEMLLRTKDVSTSEYVFASDVDISFITKVKEAGLAGVKIDTTTARTYNTNYAAHLLGRVGSIYYDEWYADDSYYRNNGYNMNDTVGKEGVEKAFESYLRGEAGVRTTETNANGKVVSETWVPDENGELQVPQPGNNVMLTIDERLQEAVETSLSQRVPGMTDQVKGASAVVLDMSGGVLAMASYPTFDLSIYSDSAAYNQVSQDPLAPLYNRAIQGLYSPGSTFKMITGVAALQEGYTTPGEEILDTGRFQYPAGEKYPYGDYHPACWYYLQYGGKHGWENMGDAIRDSCNIFFFTLADRMGIDIIDEYASMFGLGQKTGIEITGEKTGRVAGPAASEALGQEWYDGLLLSAAIGQGTTECTPIQLANYIVTLVNGGNRYPVHLLKTVKTSDYSQVVEEYSAEPLDSINISEENLETVKEGIGLMASEGSVAKYFKDLPVKVGAKTGTAQVGSATAESNAVFVCFAPYDDPEIAISIVVERGGSGTELGAIAADIVSAYFGSENTNETVTTENTLLR</sequence>
<keyword evidence="7" id="KW-0573">Peptidoglycan synthesis</keyword>
<evidence type="ECO:0000313" key="15">
    <source>
        <dbReference type="EMBL" id="HIW93356.1"/>
    </source>
</evidence>
<protein>
    <submittedName>
        <fullName evidence="15">Penicillin-binding protein</fullName>
    </submittedName>
</protein>
<name>A0A9D1RV70_9FIRM</name>
<keyword evidence="5 12" id="KW-0812">Transmembrane</keyword>
<evidence type="ECO:0000256" key="3">
    <source>
        <dbReference type="ARBA" id="ARBA00007171"/>
    </source>
</evidence>
<dbReference type="GO" id="GO:0071555">
    <property type="term" value="P:cell wall organization"/>
    <property type="evidence" value="ECO:0007669"/>
    <property type="project" value="UniProtKB-KW"/>
</dbReference>
<evidence type="ECO:0000256" key="8">
    <source>
        <dbReference type="ARBA" id="ARBA00022989"/>
    </source>
</evidence>
<comment type="similarity">
    <text evidence="3">Belongs to the transpeptidase family.</text>
</comment>
<evidence type="ECO:0000256" key="1">
    <source>
        <dbReference type="ARBA" id="ARBA00004167"/>
    </source>
</evidence>
<evidence type="ECO:0000256" key="4">
    <source>
        <dbReference type="ARBA" id="ARBA00022475"/>
    </source>
</evidence>
<keyword evidence="6" id="KW-0133">Cell shape</keyword>
<evidence type="ECO:0000259" key="13">
    <source>
        <dbReference type="Pfam" id="PF00905"/>
    </source>
</evidence>
<dbReference type="GO" id="GO:0008658">
    <property type="term" value="F:penicillin binding"/>
    <property type="evidence" value="ECO:0007669"/>
    <property type="project" value="InterPro"/>
</dbReference>
<feature type="domain" description="Penicillin-binding protein transpeptidase" evidence="13">
    <location>
        <begin position="413"/>
        <end position="740"/>
    </location>
</feature>
<dbReference type="Gene3D" id="3.40.710.10">
    <property type="entry name" value="DD-peptidase/beta-lactamase superfamily"/>
    <property type="match status" value="1"/>
</dbReference>
<keyword evidence="8 12" id="KW-1133">Transmembrane helix</keyword>
<keyword evidence="4" id="KW-1003">Cell membrane</keyword>
<evidence type="ECO:0000256" key="12">
    <source>
        <dbReference type="SAM" id="Phobius"/>
    </source>
</evidence>
<evidence type="ECO:0000256" key="2">
    <source>
        <dbReference type="ARBA" id="ARBA00004236"/>
    </source>
</evidence>
<evidence type="ECO:0000256" key="11">
    <source>
        <dbReference type="SAM" id="MobiDB-lite"/>
    </source>
</evidence>
<feature type="domain" description="Penicillin-binding protein dimerisation" evidence="14">
    <location>
        <begin position="53"/>
        <end position="363"/>
    </location>
</feature>
<keyword evidence="10" id="KW-0961">Cell wall biogenesis/degradation</keyword>
<dbReference type="InterPro" id="IPR036138">
    <property type="entry name" value="PBP_dimer_sf"/>
</dbReference>
<feature type="transmembrane region" description="Helical" evidence="12">
    <location>
        <begin position="12"/>
        <end position="31"/>
    </location>
</feature>
<dbReference type="Pfam" id="PF00905">
    <property type="entry name" value="Transpeptidase"/>
    <property type="match status" value="1"/>
</dbReference>
<dbReference type="InterPro" id="IPR012338">
    <property type="entry name" value="Beta-lactam/transpept-like"/>
</dbReference>
<dbReference type="Pfam" id="PF03717">
    <property type="entry name" value="PBP_dimer"/>
    <property type="match status" value="1"/>
</dbReference>
<dbReference type="InterPro" id="IPR005311">
    <property type="entry name" value="PBP_dimer"/>
</dbReference>
<dbReference type="SUPFAM" id="SSF56601">
    <property type="entry name" value="beta-lactamase/transpeptidase-like"/>
    <property type="match status" value="1"/>
</dbReference>
<proteinExistence type="inferred from homology"/>
<reference evidence="15" key="2">
    <citation type="submission" date="2021-04" db="EMBL/GenBank/DDBJ databases">
        <authorList>
            <person name="Gilroy R."/>
        </authorList>
    </citation>
    <scope>NUCLEOTIDE SEQUENCE</scope>
    <source>
        <strain evidence="15">ChiGjej6B6-1540</strain>
    </source>
</reference>
<comment type="caution">
    <text evidence="15">The sequence shown here is derived from an EMBL/GenBank/DDBJ whole genome shotgun (WGS) entry which is preliminary data.</text>
</comment>
<dbReference type="GO" id="GO:0009252">
    <property type="term" value="P:peptidoglycan biosynthetic process"/>
    <property type="evidence" value="ECO:0007669"/>
    <property type="project" value="UniProtKB-KW"/>
</dbReference>
<comment type="subcellular location">
    <subcellularLocation>
        <location evidence="2">Cell membrane</location>
    </subcellularLocation>
    <subcellularLocation>
        <location evidence="1">Membrane</location>
        <topology evidence="1">Single-pass membrane protein</topology>
    </subcellularLocation>
</comment>
<evidence type="ECO:0000256" key="6">
    <source>
        <dbReference type="ARBA" id="ARBA00022960"/>
    </source>
</evidence>
<dbReference type="GO" id="GO:0008360">
    <property type="term" value="P:regulation of cell shape"/>
    <property type="evidence" value="ECO:0007669"/>
    <property type="project" value="UniProtKB-KW"/>
</dbReference>
<feature type="region of interest" description="Disordered" evidence="11">
    <location>
        <begin position="192"/>
        <end position="214"/>
    </location>
</feature>